<accession>A0ABV0A653</accession>
<dbReference type="InterPro" id="IPR025669">
    <property type="entry name" value="AAA_dom"/>
</dbReference>
<keyword evidence="4" id="KW-1185">Reference proteome</keyword>
<dbReference type="Gene3D" id="3.40.50.300">
    <property type="entry name" value="P-loop containing nucleotide triphosphate hydrolases"/>
    <property type="match status" value="1"/>
</dbReference>
<gene>
    <name evidence="3" type="primary">repA</name>
    <name evidence="3" type="ORF">PUR29_35470</name>
</gene>
<reference evidence="3 4" key="1">
    <citation type="journal article" date="2023" name="PLoS ONE">
        <title>Complete genome assembly of Hawai'i environmental nontuberculous mycobacteria reveals unexpected co-isolation with methylobacteria.</title>
        <authorList>
            <person name="Hendrix J."/>
            <person name="Epperson L.E."/>
            <person name="Tong E.I."/>
            <person name="Chan Y.L."/>
            <person name="Hasan N.A."/>
            <person name="Dawrs S.N."/>
            <person name="Norton G.J."/>
            <person name="Virdi R."/>
            <person name="Crooks J.L."/>
            <person name="Chan E.D."/>
            <person name="Honda J.R."/>
            <person name="Strong M."/>
        </authorList>
    </citation>
    <scope>NUCLEOTIDE SEQUENCE [LARGE SCALE GENOMIC DNA]</scope>
    <source>
        <strain evidence="3 4">NJH_HI04-1</strain>
    </source>
</reference>
<dbReference type="SUPFAM" id="SSF52540">
    <property type="entry name" value="P-loop containing nucleoside triphosphate hydrolases"/>
    <property type="match status" value="1"/>
</dbReference>
<feature type="region of interest" description="Disordered" evidence="1">
    <location>
        <begin position="1"/>
        <end position="21"/>
    </location>
</feature>
<feature type="domain" description="AAA" evidence="2">
    <location>
        <begin position="121"/>
        <end position="298"/>
    </location>
</feature>
<dbReference type="InterPro" id="IPR027417">
    <property type="entry name" value="P-loop_NTPase"/>
</dbReference>
<dbReference type="Gene3D" id="1.10.1660.10">
    <property type="match status" value="1"/>
</dbReference>
<dbReference type="RefSeq" id="WP_298963523.1">
    <property type="nucleotide sequence ID" value="NZ_JAQYXP010000007.1"/>
</dbReference>
<protein>
    <submittedName>
        <fullName evidence="3">Plasmid partitioning protein RepA</fullName>
    </submittedName>
</protein>
<evidence type="ECO:0000259" key="2">
    <source>
        <dbReference type="Pfam" id="PF13614"/>
    </source>
</evidence>
<proteinExistence type="predicted"/>
<dbReference type="NCBIfam" id="NF010443">
    <property type="entry name" value="PRK13869.1"/>
    <property type="match status" value="1"/>
</dbReference>
<sequence length="406" mass="45470">MSTAATPQAKSALASDDRVSSHARLLSSQLQSLRERLFPPEAHKELRKFTSGEVSRLVSVSDSHLRQLSLDKLGPSPEIQSNGRRLYTLEQIVELRKYLSEARPNDALNFLPWRRHNERLQTLACVNFKGGSAKTTTTLYLAQWLALQGYRVLAVDLDPQASLSAMFGIQPEFDLRWGDTLYGAIRYDDRRKPLKDIIRKTYFHGLDLVPGNLELMEFEHETPHMLTGARRSEGGMFFERVGHALATVQDDYDLVVIDCPPQLGYLTLGAVCAATSLLITIHPQMVDVASMSQFLLMASDLMRVVREAGGDLSHDFIRYVVTRHEPHDGPQSQIVALLRGLFEDDVLAASVWKSTAIADAGLTKQSLYELERNSVGRATYDRAYESLDAVHREILGLVHKAWGRAA</sequence>
<dbReference type="PANTHER" id="PTHR13696">
    <property type="entry name" value="P-LOOP CONTAINING NUCLEOSIDE TRIPHOSPHATE HYDROLASE"/>
    <property type="match status" value="1"/>
</dbReference>
<dbReference type="InterPro" id="IPR050678">
    <property type="entry name" value="DNA_Partitioning_ATPase"/>
</dbReference>
<dbReference type="InterPro" id="IPR017818">
    <property type="entry name" value="Plasmid_partition_RepA"/>
</dbReference>
<evidence type="ECO:0000313" key="4">
    <source>
        <dbReference type="Proteomes" id="UP001407347"/>
    </source>
</evidence>
<dbReference type="NCBIfam" id="TIGR03453">
    <property type="entry name" value="partition_RepA"/>
    <property type="match status" value="1"/>
</dbReference>
<dbReference type="Pfam" id="PF13614">
    <property type="entry name" value="AAA_31"/>
    <property type="match status" value="1"/>
</dbReference>
<dbReference type="EMBL" id="JAQYXP010000007">
    <property type="protein sequence ID" value="MEN3238740.1"/>
    <property type="molecule type" value="Genomic_DNA"/>
</dbReference>
<dbReference type="PANTHER" id="PTHR13696:SF52">
    <property type="entry name" value="PARA FAMILY PROTEIN CT_582"/>
    <property type="match status" value="1"/>
</dbReference>
<comment type="caution">
    <text evidence="3">The sequence shown here is derived from an EMBL/GenBank/DDBJ whole genome shotgun (WGS) entry which is preliminary data.</text>
</comment>
<evidence type="ECO:0000313" key="3">
    <source>
        <dbReference type="EMBL" id="MEN3238740.1"/>
    </source>
</evidence>
<organism evidence="3 4">
    <name type="scientific">Methylobacterium ajmalii</name>
    <dbReference type="NCBI Taxonomy" id="2738439"/>
    <lineage>
        <taxon>Bacteria</taxon>
        <taxon>Pseudomonadati</taxon>
        <taxon>Pseudomonadota</taxon>
        <taxon>Alphaproteobacteria</taxon>
        <taxon>Hyphomicrobiales</taxon>
        <taxon>Methylobacteriaceae</taxon>
        <taxon>Methylobacterium</taxon>
    </lineage>
</organism>
<dbReference type="CDD" id="cd02042">
    <property type="entry name" value="ParAB_family"/>
    <property type="match status" value="1"/>
</dbReference>
<dbReference type="Proteomes" id="UP001407347">
    <property type="component" value="Unassembled WGS sequence"/>
</dbReference>
<name>A0ABV0A653_9HYPH</name>
<evidence type="ECO:0000256" key="1">
    <source>
        <dbReference type="SAM" id="MobiDB-lite"/>
    </source>
</evidence>